<feature type="compositionally biased region" description="Low complexity" evidence="1">
    <location>
        <begin position="162"/>
        <end position="173"/>
    </location>
</feature>
<feature type="compositionally biased region" description="Pro residues" evidence="1">
    <location>
        <begin position="598"/>
        <end position="612"/>
    </location>
</feature>
<feature type="compositionally biased region" description="Low complexity" evidence="1">
    <location>
        <begin position="1"/>
        <end position="22"/>
    </location>
</feature>
<evidence type="ECO:0000313" key="3">
    <source>
        <dbReference type="Proteomes" id="UP001244341"/>
    </source>
</evidence>
<dbReference type="PANTHER" id="PTHR46007:SF11">
    <property type="entry name" value="MEDIATOR OF RNA POLYMERASE II TRANSCRIPTION SUBUNIT 12"/>
    <property type="match status" value="1"/>
</dbReference>
<name>A0ABY8UQ24_TETOB</name>
<dbReference type="PANTHER" id="PTHR46007">
    <property type="entry name" value="MEDIATOR OF RNA POLYMERASE II TRANSCRIPTION SUBUNIT 12"/>
    <property type="match status" value="1"/>
</dbReference>
<evidence type="ECO:0000256" key="1">
    <source>
        <dbReference type="SAM" id="MobiDB-lite"/>
    </source>
</evidence>
<dbReference type="InterPro" id="IPR008942">
    <property type="entry name" value="ENTH_VHS"/>
</dbReference>
<protein>
    <recommendedName>
        <fullName evidence="4">CID domain-containing protein</fullName>
    </recommendedName>
</protein>
<organism evidence="2 3">
    <name type="scientific">Tetradesmus obliquus</name>
    <name type="common">Green alga</name>
    <name type="synonym">Acutodesmus obliquus</name>
    <dbReference type="NCBI Taxonomy" id="3088"/>
    <lineage>
        <taxon>Eukaryota</taxon>
        <taxon>Viridiplantae</taxon>
        <taxon>Chlorophyta</taxon>
        <taxon>core chlorophytes</taxon>
        <taxon>Chlorophyceae</taxon>
        <taxon>CS clade</taxon>
        <taxon>Sphaeropleales</taxon>
        <taxon>Scenedesmaceae</taxon>
        <taxon>Tetradesmus</taxon>
    </lineage>
</organism>
<dbReference type="Proteomes" id="UP001244341">
    <property type="component" value="Chromosome 14b"/>
</dbReference>
<evidence type="ECO:0000313" key="2">
    <source>
        <dbReference type="EMBL" id="WIA22381.1"/>
    </source>
</evidence>
<sequence>MEPSSGQAPASPGAPPTAAGAADGVKRPSGTAEAKKKQLPEIKVLAEDLYSEDSALVGLRVKTFWEKEQQWFAGVVTADPDLAHYPALRITYEDDDCEDVLFKKNFTQIVSQEPGTKGAASSIKWLHKQPVWAAGDDTPKAEAVGFELLPKLRALEEKRQQQRQQHLQQQQQQHKAKRKRGAGDGSSSSSSGEEEAKRKAAEEAWAAVLAAMPVSGKGIKEVGSKALEMCNVIGPQKVVRAVLEQMARLPLGPGRVNLLYLVDSTLKQASKVPASQQSQHIADLPAKVSAGLTSMVSSAVYDLESLRKVRHLLDLWCQQGRVVASMAKLAYHAMSSFERQAAAQLKAAADAAASGVPEGLQQQQQQLVCNLFGPSVVHGYILDQYGSMSGLTQPPFAAAVAKLKGRQQRQHYSALGGLFGQLRQRRLVLQLAPDILADQEVDWVEIEQEVGSRVSTWKQLLGPIDDAKEAEAAAAAGADSAAAQQQQQQGEEGASLTEEDRKWSEWSAAADKQQQQQGGDAAAEVDGTGTRNTSAAAAAAAGGGRVSFMAADDDDDFAPPLPVGPPPGEPASPDQPPLPPDETSPLYNPDEDDGGIMPPLPPDNRSPPPPLPPDEDSYGGVDMDLEGGLGGGSAVGFGGAGMAAAWQQQQQQMMVAQQQAAMGMGMRAGMGAGAAVYGAAAAGGAAAGGYYGAGGMQQQQYLQQQQQQQQQQMLMQQQMMAQQQQQQMVPGAQGYWPQQQQQQQQQLQQPWAMVPGMQQQQYPGGMYGQQQYPQM</sequence>
<dbReference type="Gene3D" id="1.25.40.90">
    <property type="match status" value="1"/>
</dbReference>
<accession>A0ABY8UQ24</accession>
<feature type="region of interest" description="Disordered" evidence="1">
    <location>
        <begin position="1"/>
        <end position="37"/>
    </location>
</feature>
<feature type="region of interest" description="Disordered" evidence="1">
    <location>
        <begin position="471"/>
        <end position="536"/>
    </location>
</feature>
<gene>
    <name evidence="2" type="ORF">OEZ85_004688</name>
</gene>
<dbReference type="Gene3D" id="2.30.30.140">
    <property type="match status" value="1"/>
</dbReference>
<dbReference type="InterPro" id="IPR051647">
    <property type="entry name" value="Mediator_comp_sub12"/>
</dbReference>
<proteinExistence type="predicted"/>
<feature type="compositionally biased region" description="Pro residues" evidence="1">
    <location>
        <begin position="559"/>
        <end position="582"/>
    </location>
</feature>
<feature type="region of interest" description="Disordered" evidence="1">
    <location>
        <begin position="548"/>
        <end position="632"/>
    </location>
</feature>
<keyword evidence="3" id="KW-1185">Reference proteome</keyword>
<feature type="compositionally biased region" description="Low complexity" evidence="1">
    <location>
        <begin position="472"/>
        <end position="494"/>
    </location>
</feature>
<dbReference type="EMBL" id="CP126221">
    <property type="protein sequence ID" value="WIA22381.1"/>
    <property type="molecule type" value="Genomic_DNA"/>
</dbReference>
<feature type="region of interest" description="Disordered" evidence="1">
    <location>
        <begin position="157"/>
        <end position="198"/>
    </location>
</feature>
<feature type="compositionally biased region" description="Low complexity" evidence="1">
    <location>
        <begin position="508"/>
        <end position="522"/>
    </location>
</feature>
<reference evidence="2 3" key="1">
    <citation type="submission" date="2023-05" db="EMBL/GenBank/DDBJ databases">
        <title>A 100% complete, gapless, phased diploid assembly of the Scenedesmus obliquus UTEX 3031 genome.</title>
        <authorList>
            <person name="Biondi T.C."/>
            <person name="Hanschen E.R."/>
            <person name="Kwon T."/>
            <person name="Eng W."/>
            <person name="Kruse C.P.S."/>
            <person name="Koehler S.I."/>
            <person name="Kunde Y."/>
            <person name="Gleasner C.D."/>
            <person name="You Mak K.T."/>
            <person name="Polle J."/>
            <person name="Hovde B.T."/>
            <person name="Starkenburg S.R."/>
        </authorList>
    </citation>
    <scope>NUCLEOTIDE SEQUENCE [LARGE SCALE GENOMIC DNA]</scope>
    <source>
        <strain evidence="2 3">DOE0152z</strain>
    </source>
</reference>
<evidence type="ECO:0008006" key="4">
    <source>
        <dbReference type="Google" id="ProtNLM"/>
    </source>
</evidence>